<feature type="compositionally biased region" description="Basic and acidic residues" evidence="1">
    <location>
        <begin position="186"/>
        <end position="197"/>
    </location>
</feature>
<name>A0A7S0E5K4_9CRYP</name>
<dbReference type="SUPFAM" id="SSF56112">
    <property type="entry name" value="Protein kinase-like (PK-like)"/>
    <property type="match status" value="1"/>
</dbReference>
<feature type="region of interest" description="Disordered" evidence="1">
    <location>
        <begin position="231"/>
        <end position="308"/>
    </location>
</feature>
<dbReference type="Gene3D" id="1.10.510.10">
    <property type="entry name" value="Transferase(Phosphotransferase) domain 1"/>
    <property type="match status" value="1"/>
</dbReference>
<dbReference type="Gene3D" id="1.20.5.190">
    <property type="match status" value="1"/>
</dbReference>
<evidence type="ECO:0000313" key="2">
    <source>
        <dbReference type="EMBL" id="CAD8473181.1"/>
    </source>
</evidence>
<dbReference type="EMBL" id="HBEO01006521">
    <property type="protein sequence ID" value="CAD8473181.1"/>
    <property type="molecule type" value="Transcribed_RNA"/>
</dbReference>
<organism evidence="2">
    <name type="scientific">Hanusia phi</name>
    <dbReference type="NCBI Taxonomy" id="3032"/>
    <lineage>
        <taxon>Eukaryota</taxon>
        <taxon>Cryptophyceae</taxon>
        <taxon>Pyrenomonadales</taxon>
        <taxon>Geminigeraceae</taxon>
        <taxon>Hanusia</taxon>
    </lineage>
</organism>
<evidence type="ECO:0008006" key="3">
    <source>
        <dbReference type="Google" id="ProtNLM"/>
    </source>
</evidence>
<feature type="compositionally biased region" description="Polar residues" evidence="1">
    <location>
        <begin position="176"/>
        <end position="185"/>
    </location>
</feature>
<feature type="compositionally biased region" description="Basic and acidic residues" evidence="1">
    <location>
        <begin position="231"/>
        <end position="250"/>
    </location>
</feature>
<dbReference type="AlphaFoldDB" id="A0A7S0E5K4"/>
<evidence type="ECO:0000256" key="1">
    <source>
        <dbReference type="SAM" id="MobiDB-lite"/>
    </source>
</evidence>
<gene>
    <name evidence="2" type="ORF">HPHI1048_LOCUS4599</name>
</gene>
<protein>
    <recommendedName>
        <fullName evidence="3">Protein kinase domain-containing protein</fullName>
    </recommendedName>
</protein>
<feature type="region of interest" description="Disordered" evidence="1">
    <location>
        <begin position="480"/>
        <end position="587"/>
    </location>
</feature>
<feature type="region of interest" description="Disordered" evidence="1">
    <location>
        <begin position="176"/>
        <end position="201"/>
    </location>
</feature>
<proteinExistence type="predicted"/>
<feature type="compositionally biased region" description="Pro residues" evidence="1">
    <location>
        <begin position="536"/>
        <end position="545"/>
    </location>
</feature>
<dbReference type="InterPro" id="IPR000048">
    <property type="entry name" value="IQ_motif_EF-hand-BS"/>
</dbReference>
<feature type="compositionally biased region" description="Basic and acidic residues" evidence="1">
    <location>
        <begin position="259"/>
        <end position="279"/>
    </location>
</feature>
<dbReference type="Pfam" id="PF00612">
    <property type="entry name" value="IQ"/>
    <property type="match status" value="1"/>
</dbReference>
<dbReference type="InterPro" id="IPR011009">
    <property type="entry name" value="Kinase-like_dom_sf"/>
</dbReference>
<reference evidence="2" key="1">
    <citation type="submission" date="2021-01" db="EMBL/GenBank/DDBJ databases">
        <authorList>
            <person name="Corre E."/>
            <person name="Pelletier E."/>
            <person name="Niang G."/>
            <person name="Scheremetjew M."/>
            <person name="Finn R."/>
            <person name="Kale V."/>
            <person name="Holt S."/>
            <person name="Cochrane G."/>
            <person name="Meng A."/>
            <person name="Brown T."/>
            <person name="Cohen L."/>
        </authorList>
    </citation>
    <scope>NUCLEOTIDE SEQUENCE</scope>
    <source>
        <strain evidence="2">CCMP325</strain>
    </source>
</reference>
<accession>A0A7S0E5K4</accession>
<sequence>MLAFLCATGNRPLANKSVRKMKEELKHGTALETEEFFFHLSSGFSAFVNRCLKVDPADRMSAGECADQAIFQTANTQSLFAQLDLLVVFRENLQMYISCSHSSTSELKKAKKMSEDMAACIVQRSFRRFTERRNVALEQQILQMERRESSAVVIQSLARKFLCRCLFVKMSKNKLENSSVTTSRKSNGERKDEKPTRDPLSLDLSKVVGVAKASAEGGKIAWKTKTRVPRVKEMVQQDRKERLGTQEPPRKDRKLQKTRPNDKHSTIHTFDHVVPREHQAPPPKLFKTLHHPRADRPAKRDSKLAPSKKITGRDTLFLADDSFREAHDEWVLEALTGNARAPQSSTPPLVLEAAGGWEQDQLLGAMRRGVSAFEFTDFSSDVAQTDQGLLPAPEIESDGEEEEQVVKSVQERRKKLLEITTGPLLARRWDEKSETRVATHKSGPARYQHLHAATISQDSSLHSEYDQTLLPQLGMRSKSLSARGSDKLGVPKASLPQLRLPPDSASGQHDGCRTACGGSSAGAPGLSNIPLSSSFVPPPPPPPPNSSSSGRREVSGRRFRSPRHIEVTPGKLHGRPRSTRESMVLWC</sequence>
<feature type="compositionally biased region" description="Basic and acidic residues" evidence="1">
    <location>
        <begin position="292"/>
        <end position="303"/>
    </location>
</feature>